<proteinExistence type="predicted"/>
<feature type="compositionally biased region" description="Low complexity" evidence="1">
    <location>
        <begin position="354"/>
        <end position="365"/>
    </location>
</feature>
<dbReference type="PANTHER" id="PTHR34460:SF2">
    <property type="entry name" value="OS04G0405500 PROTEIN"/>
    <property type="match status" value="1"/>
</dbReference>
<dbReference type="AlphaFoldDB" id="A0A7C9DD66"/>
<feature type="region of interest" description="Disordered" evidence="1">
    <location>
        <begin position="113"/>
        <end position="166"/>
    </location>
</feature>
<feature type="region of interest" description="Disordered" evidence="1">
    <location>
        <begin position="56"/>
        <end position="77"/>
    </location>
</feature>
<sequence length="431" mass="44746">MGMDGGGGGGAVVAVADDMGGDGMQCSDHPYRNNSSPGGICAFCLQEKLGKLVSSSSSSFIRPSTSSSSPSFRSEQLPTLRLTPCSAAAATSTTAPAASSLSLSLSSTSNGDVTNGGFRHHDEGYGKVNGSSNRRARIPFLLTQKKTSKKAMIASSSSSSGDNHHVVLKRSKSTATPRSGRHLPSDSYDLSPRRRGFWSFLHLSHKKPEKSSREPKSTQPPPAAAAEPGASRAEQQQQQAVVVVVDEADSSPNSSGSNTTSFGRKVSRSRSVGCGSRSFSGDFFERISTGFGDCTLRRVESQREGRRSTSAARAAGEAIKGRVPCGGLFGGFVITSSSSSSSWVSSAEDGNGPGRAATPGTGPMANGRNRNWAWAFASPRRAFGKTTTATTITKDGRREIVVSANTSTTAAPNLAAIPSLLAVRGCPIVGE</sequence>
<name>A0A7C9DD66_OPUST</name>
<evidence type="ECO:0000256" key="1">
    <source>
        <dbReference type="SAM" id="MobiDB-lite"/>
    </source>
</evidence>
<dbReference type="EMBL" id="GISG01112835">
    <property type="protein sequence ID" value="MBA4639267.1"/>
    <property type="molecule type" value="Transcribed_RNA"/>
</dbReference>
<dbReference type="EMBL" id="GISG01112834">
    <property type="protein sequence ID" value="MBA4639266.1"/>
    <property type="molecule type" value="Transcribed_RNA"/>
</dbReference>
<reference evidence="2" key="1">
    <citation type="journal article" date="2013" name="J. Plant Res.">
        <title>Effect of fungi and light on seed germination of three Opuntia species from semiarid lands of central Mexico.</title>
        <authorList>
            <person name="Delgado-Sanchez P."/>
            <person name="Jimenez-Bremont J.F."/>
            <person name="Guerrero-Gonzalez Mde L."/>
            <person name="Flores J."/>
        </authorList>
    </citation>
    <scope>NUCLEOTIDE SEQUENCE</scope>
    <source>
        <tissue evidence="2">Cladode</tissue>
    </source>
</reference>
<feature type="region of interest" description="Disordered" evidence="1">
    <location>
        <begin position="343"/>
        <end position="368"/>
    </location>
</feature>
<evidence type="ECO:0000313" key="2">
    <source>
        <dbReference type="EMBL" id="MBA4639266.1"/>
    </source>
</evidence>
<accession>A0A7C9DD66</accession>
<organism evidence="2">
    <name type="scientific">Opuntia streptacantha</name>
    <name type="common">Prickly pear cactus</name>
    <name type="synonym">Opuntia cardona</name>
    <dbReference type="NCBI Taxonomy" id="393608"/>
    <lineage>
        <taxon>Eukaryota</taxon>
        <taxon>Viridiplantae</taxon>
        <taxon>Streptophyta</taxon>
        <taxon>Embryophyta</taxon>
        <taxon>Tracheophyta</taxon>
        <taxon>Spermatophyta</taxon>
        <taxon>Magnoliopsida</taxon>
        <taxon>eudicotyledons</taxon>
        <taxon>Gunneridae</taxon>
        <taxon>Pentapetalae</taxon>
        <taxon>Caryophyllales</taxon>
        <taxon>Cactineae</taxon>
        <taxon>Cactaceae</taxon>
        <taxon>Opuntioideae</taxon>
        <taxon>Opuntia</taxon>
    </lineage>
</organism>
<feature type="compositionally biased region" description="Low complexity" evidence="1">
    <location>
        <begin position="224"/>
        <end position="274"/>
    </location>
</feature>
<dbReference type="PANTHER" id="PTHR34460">
    <property type="entry name" value="VITELLOGENIN-LIKE PROTEIN"/>
    <property type="match status" value="1"/>
</dbReference>
<protein>
    <submittedName>
        <fullName evidence="2">Uncharacterized protein</fullName>
    </submittedName>
</protein>
<feature type="compositionally biased region" description="Low complexity" evidence="1">
    <location>
        <begin position="56"/>
        <end position="74"/>
    </location>
</feature>
<feature type="region of interest" description="Disordered" evidence="1">
    <location>
        <begin position="204"/>
        <end position="274"/>
    </location>
</feature>
<reference evidence="2" key="2">
    <citation type="submission" date="2020-07" db="EMBL/GenBank/DDBJ databases">
        <authorList>
            <person name="Vera ALvarez R."/>
            <person name="Arias-Moreno D.M."/>
            <person name="Jimenez-Jacinto V."/>
            <person name="Jimenez-Bremont J.F."/>
            <person name="Swaminathan K."/>
            <person name="Moose S.P."/>
            <person name="Guerrero-Gonzalez M.L."/>
            <person name="Marino-Ramirez L."/>
            <person name="Landsman D."/>
            <person name="Rodriguez-Kessler M."/>
            <person name="Delgado-Sanchez P."/>
        </authorList>
    </citation>
    <scope>NUCLEOTIDE SEQUENCE</scope>
    <source>
        <tissue evidence="2">Cladode</tissue>
    </source>
</reference>